<dbReference type="Proteomes" id="UP000029914">
    <property type="component" value="Chromosome"/>
</dbReference>
<keyword evidence="1" id="KW-0472">Membrane</keyword>
<evidence type="ECO:0000313" key="3">
    <source>
        <dbReference type="Proteomes" id="UP000029914"/>
    </source>
</evidence>
<dbReference type="AlphaFoldDB" id="A0A097IJA2"/>
<dbReference type="eggNOG" id="ENOG5031JS9">
    <property type="taxonomic scope" value="Bacteria"/>
</dbReference>
<dbReference type="EMBL" id="CP006764">
    <property type="protein sequence ID" value="AIT62227.1"/>
    <property type="molecule type" value="Genomic_DNA"/>
</dbReference>
<reference evidence="2 3" key="1">
    <citation type="submission" date="2013-09" db="EMBL/GenBank/DDBJ databases">
        <title>Complete genome sequence of Corynebacterium doosanense CAU 212(T) (=DSM 45436(T)), isolated from activated sludge.</title>
        <authorList>
            <person name="Schaffert L."/>
            <person name="Albersmeier A."/>
            <person name="Kalinowski J."/>
            <person name="Ruckert C."/>
        </authorList>
    </citation>
    <scope>NUCLEOTIDE SEQUENCE [LARGE SCALE GENOMIC DNA]</scope>
    <source>
        <strain evidence="2 3">CAU 212</strain>
    </source>
</reference>
<evidence type="ECO:0000256" key="1">
    <source>
        <dbReference type="SAM" id="Phobius"/>
    </source>
</evidence>
<dbReference type="KEGG" id="cdo:CDOO_03845"/>
<dbReference type="STRING" id="558173.CDOO_03845"/>
<feature type="transmembrane region" description="Helical" evidence="1">
    <location>
        <begin position="71"/>
        <end position="102"/>
    </location>
</feature>
<keyword evidence="3" id="KW-1185">Reference proteome</keyword>
<gene>
    <name evidence="2" type="ORF">CDOO_03845</name>
</gene>
<keyword evidence="1" id="KW-0812">Transmembrane</keyword>
<sequence length="152" mass="16435">MSLKSELGPLVNQSFARVQESIDGTVNRAVERLQRERALLTKELGKVSQERQKIEESIRKDTDRINNTKRFALWTVLAALLVGAGFVAIGSLGVGAMNFLGIPDGLGTLWSNVASAETWYSTVGWLVVTLAVMGLIVSPMAYVAAKVVSEGK</sequence>
<proteinExistence type="predicted"/>
<dbReference type="HOGENOM" id="CLU_1719250_0_0_11"/>
<protein>
    <submittedName>
        <fullName evidence="2">Uncharacterized protein</fullName>
    </submittedName>
</protein>
<keyword evidence="1" id="KW-1133">Transmembrane helix</keyword>
<evidence type="ECO:0000313" key="2">
    <source>
        <dbReference type="EMBL" id="AIT62227.1"/>
    </source>
</evidence>
<organism evidence="2 3">
    <name type="scientific">Corynebacterium doosanense CAU 212 = DSM 45436</name>
    <dbReference type="NCBI Taxonomy" id="558173"/>
    <lineage>
        <taxon>Bacteria</taxon>
        <taxon>Bacillati</taxon>
        <taxon>Actinomycetota</taxon>
        <taxon>Actinomycetes</taxon>
        <taxon>Mycobacteriales</taxon>
        <taxon>Corynebacteriaceae</taxon>
        <taxon>Corynebacterium</taxon>
    </lineage>
</organism>
<accession>A0A097IJA2</accession>
<name>A0A097IJA2_9CORY</name>
<feature type="transmembrane region" description="Helical" evidence="1">
    <location>
        <begin position="122"/>
        <end position="145"/>
    </location>
</feature>